<dbReference type="PROSITE" id="PS51257">
    <property type="entry name" value="PROKAR_LIPOPROTEIN"/>
    <property type="match status" value="1"/>
</dbReference>
<dbReference type="Pfam" id="PF10988">
    <property type="entry name" value="DUF2807"/>
    <property type="match status" value="1"/>
</dbReference>
<evidence type="ECO:0000313" key="3">
    <source>
        <dbReference type="EMBL" id="CVK16775.1"/>
    </source>
</evidence>
<keyword evidence="1" id="KW-0732">Signal</keyword>
<gene>
    <name evidence="3" type="ORF">Ga0061079_11059</name>
</gene>
<feature type="chain" id="PRO_5007049833" evidence="1">
    <location>
        <begin position="26"/>
        <end position="236"/>
    </location>
</feature>
<proteinExistence type="predicted"/>
<dbReference type="Proteomes" id="UP000182761">
    <property type="component" value="Unassembled WGS sequence"/>
</dbReference>
<sequence>MKKLFHYSVLSVLSILLLSCSHSIKGEGEITNKEIKISPIKEISANGTFRLIYLFDGNNPRIVIESYKNLIQNLKIENSDGKLTLSETNNVKDSDLYNIYIYNPQIEKFDIHNLVNVDINSQLRVSKLTINLYDVSKFLANTIVVDELNVNVNDVAGISLKGTSNALNLTAEDTSNFMAPFLEVSEANIELSDVAKAEINVKSKLTGKISDNSSLTVIGNPAKDIQQKDLAVINFK</sequence>
<evidence type="ECO:0000313" key="4">
    <source>
        <dbReference type="Proteomes" id="UP000182761"/>
    </source>
</evidence>
<feature type="domain" description="Putative auto-transporter adhesin head GIN" evidence="2">
    <location>
        <begin position="42"/>
        <end position="221"/>
    </location>
</feature>
<dbReference type="OrthoDB" id="1450320at2"/>
<dbReference type="InterPro" id="IPR021255">
    <property type="entry name" value="DUF2807"/>
</dbReference>
<accession>A0A0X3ART3</accession>
<dbReference type="Gene3D" id="2.160.20.120">
    <property type="match status" value="1"/>
</dbReference>
<dbReference type="STRING" id="1586267.GCA_001418685_01640"/>
<dbReference type="EMBL" id="FCOR01000010">
    <property type="protein sequence ID" value="CVK16775.1"/>
    <property type="molecule type" value="Genomic_DNA"/>
</dbReference>
<dbReference type="AlphaFoldDB" id="A0A0X3ART3"/>
<evidence type="ECO:0000259" key="2">
    <source>
        <dbReference type="Pfam" id="PF10988"/>
    </source>
</evidence>
<feature type="signal peptide" evidence="1">
    <location>
        <begin position="1"/>
        <end position="25"/>
    </location>
</feature>
<reference evidence="3 4" key="1">
    <citation type="submission" date="2016-01" db="EMBL/GenBank/DDBJ databases">
        <authorList>
            <person name="McClelland M."/>
            <person name="Jain A."/>
            <person name="Saraogi P."/>
            <person name="Mendelson R."/>
            <person name="Westerman R."/>
            <person name="SanMiguel P."/>
            <person name="Csonka L."/>
        </authorList>
    </citation>
    <scope>NUCLEOTIDE SEQUENCE [LARGE SCALE GENOMIC DNA]</scope>
    <source>
        <strain evidence="3 4">R-53146</strain>
    </source>
</reference>
<protein>
    <submittedName>
        <fullName evidence="3">Putative auto-transporter adhesin, head GIN domain</fullName>
    </submittedName>
</protein>
<evidence type="ECO:0000256" key="1">
    <source>
        <dbReference type="SAM" id="SignalP"/>
    </source>
</evidence>
<organism evidence="3 4">
    <name type="scientific">Apibacter mensalis</name>
    <dbReference type="NCBI Taxonomy" id="1586267"/>
    <lineage>
        <taxon>Bacteria</taxon>
        <taxon>Pseudomonadati</taxon>
        <taxon>Bacteroidota</taxon>
        <taxon>Flavobacteriia</taxon>
        <taxon>Flavobacteriales</taxon>
        <taxon>Weeksellaceae</taxon>
        <taxon>Apibacter</taxon>
    </lineage>
</organism>
<keyword evidence="4" id="KW-1185">Reference proteome</keyword>
<name>A0A0X3ART3_9FLAO</name>
<dbReference type="RefSeq" id="WP_055425965.1">
    <property type="nucleotide sequence ID" value="NZ_FCOR01000010.1"/>
</dbReference>